<dbReference type="EMBL" id="JACRYL010000004">
    <property type="protein sequence ID" value="MBC6109934.1"/>
    <property type="molecule type" value="Genomic_DNA"/>
</dbReference>
<comment type="caution">
    <text evidence="1">The sequence shown here is derived from an EMBL/GenBank/DDBJ whole genome shotgun (WGS) entry which is preliminary data.</text>
</comment>
<accession>A0ABR7KPB9</accession>
<evidence type="ECO:0000313" key="1">
    <source>
        <dbReference type="EMBL" id="MBC6109934.1"/>
    </source>
</evidence>
<organism evidence="1 2">
    <name type="scientific">Pedobacter fastidiosus</name>
    <dbReference type="NCBI Taxonomy" id="2765361"/>
    <lineage>
        <taxon>Bacteria</taxon>
        <taxon>Pseudomonadati</taxon>
        <taxon>Bacteroidota</taxon>
        <taxon>Sphingobacteriia</taxon>
        <taxon>Sphingobacteriales</taxon>
        <taxon>Sphingobacteriaceae</taxon>
        <taxon>Pedobacter</taxon>
    </lineage>
</organism>
<proteinExistence type="predicted"/>
<reference evidence="1 2" key="1">
    <citation type="submission" date="2020-08" db="EMBL/GenBank/DDBJ databases">
        <authorList>
            <person name="Sun Q."/>
            <person name="Inoue M."/>
        </authorList>
    </citation>
    <scope>NUCLEOTIDE SEQUENCE [LARGE SCALE GENOMIC DNA]</scope>
    <source>
        <strain evidence="1 2">CCM 8938</strain>
    </source>
</reference>
<dbReference type="RefSeq" id="WP_187070409.1">
    <property type="nucleotide sequence ID" value="NZ_JACRYL010000004.1"/>
</dbReference>
<evidence type="ECO:0000313" key="2">
    <source>
        <dbReference type="Proteomes" id="UP000652755"/>
    </source>
</evidence>
<sequence length="59" mass="6754">MKKLEIKNFNVKELKIEDQKIVNGGGFGPFNSGINLALRLFGTFNRYGKDDRYNSLNMV</sequence>
<protein>
    <recommendedName>
        <fullName evidence="3">Bacteriocin-type signal sequence-containing protein</fullName>
    </recommendedName>
</protein>
<evidence type="ECO:0008006" key="3">
    <source>
        <dbReference type="Google" id="ProtNLM"/>
    </source>
</evidence>
<name>A0ABR7KPB9_9SPHI</name>
<keyword evidence="2" id="KW-1185">Reference proteome</keyword>
<gene>
    <name evidence="1" type="ORF">H7U22_05820</name>
</gene>
<dbReference type="Proteomes" id="UP000652755">
    <property type="component" value="Unassembled WGS sequence"/>
</dbReference>